<name>A0A1J7GJH6_LUPAN</name>
<dbReference type="PANTHER" id="PTHR35104">
    <property type="entry name" value="OS03G0807000 PROTEIN"/>
    <property type="match status" value="1"/>
</dbReference>
<sequence>MVLNSLVVFSVARFSAQAWQWLICIRDPFSVEELFDILFTFPFQQLHRLALGLWDFFCLQHPYDFMFSYLPSDEDDVYSVNTFDYDDGFYYHSHSD</sequence>
<keyword evidence="3" id="KW-1185">Reference proteome</keyword>
<accession>A0A1J7GJH6</accession>
<dbReference type="Gramene" id="OIW00550">
    <property type="protein sequence ID" value="OIW00550"/>
    <property type="gene ID" value="TanjilG_24280"/>
</dbReference>
<evidence type="ECO:0000256" key="1">
    <source>
        <dbReference type="SAM" id="SignalP"/>
    </source>
</evidence>
<feature type="signal peptide" evidence="1">
    <location>
        <begin position="1"/>
        <end position="18"/>
    </location>
</feature>
<keyword evidence="1" id="KW-0732">Signal</keyword>
<dbReference type="OMA" id="MVWNSMV"/>
<dbReference type="EMBL" id="CM007372">
    <property type="protein sequence ID" value="OIW00550.1"/>
    <property type="molecule type" value="Genomic_DNA"/>
</dbReference>
<proteinExistence type="predicted"/>
<gene>
    <name evidence="2" type="ORF">TanjilG_24280</name>
</gene>
<organism evidence="2 3">
    <name type="scientific">Lupinus angustifolius</name>
    <name type="common">Narrow-leaved blue lupine</name>
    <dbReference type="NCBI Taxonomy" id="3871"/>
    <lineage>
        <taxon>Eukaryota</taxon>
        <taxon>Viridiplantae</taxon>
        <taxon>Streptophyta</taxon>
        <taxon>Embryophyta</taxon>
        <taxon>Tracheophyta</taxon>
        <taxon>Spermatophyta</taxon>
        <taxon>Magnoliopsida</taxon>
        <taxon>eudicotyledons</taxon>
        <taxon>Gunneridae</taxon>
        <taxon>Pentapetalae</taxon>
        <taxon>rosids</taxon>
        <taxon>fabids</taxon>
        <taxon>Fabales</taxon>
        <taxon>Fabaceae</taxon>
        <taxon>Papilionoideae</taxon>
        <taxon>50 kb inversion clade</taxon>
        <taxon>genistoids sensu lato</taxon>
        <taxon>core genistoids</taxon>
        <taxon>Genisteae</taxon>
        <taxon>Lupinus</taxon>
    </lineage>
</organism>
<dbReference type="PANTHER" id="PTHR35104:SF6">
    <property type="entry name" value="PROTEIN, PUTATIVE-RELATED"/>
    <property type="match status" value="1"/>
</dbReference>
<feature type="chain" id="PRO_5013108813" evidence="1">
    <location>
        <begin position="19"/>
        <end position="96"/>
    </location>
</feature>
<dbReference type="Proteomes" id="UP000188354">
    <property type="component" value="Chromosome LG12"/>
</dbReference>
<evidence type="ECO:0000313" key="3">
    <source>
        <dbReference type="Proteomes" id="UP000188354"/>
    </source>
</evidence>
<reference evidence="2 3" key="1">
    <citation type="journal article" date="2017" name="Plant Biotechnol. J.">
        <title>A comprehensive draft genome sequence for lupin (Lupinus angustifolius), an emerging health food: insights into plant-microbe interactions and legume evolution.</title>
        <authorList>
            <person name="Hane J.K."/>
            <person name="Ming Y."/>
            <person name="Kamphuis L.G."/>
            <person name="Nelson M.N."/>
            <person name="Garg G."/>
            <person name="Atkins C.A."/>
            <person name="Bayer P.E."/>
            <person name="Bravo A."/>
            <person name="Bringans S."/>
            <person name="Cannon S."/>
            <person name="Edwards D."/>
            <person name="Foley R."/>
            <person name="Gao L.L."/>
            <person name="Harrison M.J."/>
            <person name="Huang W."/>
            <person name="Hurgobin B."/>
            <person name="Li S."/>
            <person name="Liu C.W."/>
            <person name="McGrath A."/>
            <person name="Morahan G."/>
            <person name="Murray J."/>
            <person name="Weller J."/>
            <person name="Jian J."/>
            <person name="Singh K.B."/>
        </authorList>
    </citation>
    <scope>NUCLEOTIDE SEQUENCE [LARGE SCALE GENOMIC DNA]</scope>
    <source>
        <strain evidence="3">cv. Tanjil</strain>
        <tissue evidence="2">Whole plant</tissue>
    </source>
</reference>
<protein>
    <submittedName>
        <fullName evidence="2">Uncharacterized protein</fullName>
    </submittedName>
</protein>
<dbReference type="AlphaFoldDB" id="A0A1J7GJH6"/>
<evidence type="ECO:0000313" key="2">
    <source>
        <dbReference type="EMBL" id="OIW00550.1"/>
    </source>
</evidence>